<evidence type="ECO:0000313" key="2">
    <source>
        <dbReference type="Proteomes" id="UP000663823"/>
    </source>
</evidence>
<dbReference type="AlphaFoldDB" id="A0A820KGI5"/>
<sequence length="122" mass="13838">ASKSFINLFNLIHEIIGSNMIMSAWSTNWEYLHHSAYRDYSFAYTVPVNYGECNCGLSFKCTQSSGDMMSGCYPLESILQTKLSCFYDQNCIDSNGNFTSLNMSTLEKSQFNLNSPIESIQF</sequence>
<protein>
    <submittedName>
        <fullName evidence="1">Uncharacterized protein</fullName>
    </submittedName>
</protein>
<name>A0A820KGI5_9BILA</name>
<reference evidence="1" key="1">
    <citation type="submission" date="2021-02" db="EMBL/GenBank/DDBJ databases">
        <authorList>
            <person name="Nowell W R."/>
        </authorList>
    </citation>
    <scope>NUCLEOTIDE SEQUENCE</scope>
</reference>
<accession>A0A820KGI5</accession>
<comment type="caution">
    <text evidence="1">The sequence shown here is derived from an EMBL/GenBank/DDBJ whole genome shotgun (WGS) entry which is preliminary data.</text>
</comment>
<evidence type="ECO:0000313" key="1">
    <source>
        <dbReference type="EMBL" id="CAF4337017.1"/>
    </source>
</evidence>
<gene>
    <name evidence="1" type="ORF">OTI717_LOCUS43136</name>
</gene>
<dbReference type="Proteomes" id="UP000663823">
    <property type="component" value="Unassembled WGS sequence"/>
</dbReference>
<feature type="non-terminal residue" evidence="1">
    <location>
        <position position="1"/>
    </location>
</feature>
<organism evidence="1 2">
    <name type="scientific">Rotaria sordida</name>
    <dbReference type="NCBI Taxonomy" id="392033"/>
    <lineage>
        <taxon>Eukaryota</taxon>
        <taxon>Metazoa</taxon>
        <taxon>Spiralia</taxon>
        <taxon>Gnathifera</taxon>
        <taxon>Rotifera</taxon>
        <taxon>Eurotatoria</taxon>
        <taxon>Bdelloidea</taxon>
        <taxon>Philodinida</taxon>
        <taxon>Philodinidae</taxon>
        <taxon>Rotaria</taxon>
    </lineage>
</organism>
<dbReference type="EMBL" id="CAJOAX010058918">
    <property type="protein sequence ID" value="CAF4337017.1"/>
    <property type="molecule type" value="Genomic_DNA"/>
</dbReference>
<proteinExistence type="predicted"/>